<name>A0ABQ1EAE3_9CLOT</name>
<reference evidence="2 3" key="1">
    <citation type="journal article" date="2021" name="Int. J. Syst. Evol. Microbiol.">
        <title>Clostridium zeae sp. nov., isolated from corn silage.</title>
        <authorList>
            <person name="Kobayashi H."/>
            <person name="Tanizawa Y."/>
            <person name="Yagura M."/>
            <person name="Sakamoto M."/>
            <person name="Ohkuma M."/>
            <person name="Tohno M."/>
        </authorList>
    </citation>
    <scope>NUCLEOTIDE SEQUENCE [LARGE SCALE GENOMIC DNA]</scope>
    <source>
        <strain evidence="2 3">CSC2</strain>
    </source>
</reference>
<sequence length="120" mass="13929">MKVDDKTQWESFERLGKGTYISISMILTILVVFGRDIFSLLSGKVSFSTIHFSKLVEIGLFILLSYIFSICNWSSKRRAAERQIRKEQNIKPKIEYCYYCGSKLDDNNNTCSHCKNKLDL</sequence>
<organism evidence="2 3">
    <name type="scientific">Clostridium zeae</name>
    <dbReference type="NCBI Taxonomy" id="2759022"/>
    <lineage>
        <taxon>Bacteria</taxon>
        <taxon>Bacillati</taxon>
        <taxon>Bacillota</taxon>
        <taxon>Clostridia</taxon>
        <taxon>Eubacteriales</taxon>
        <taxon>Clostridiaceae</taxon>
        <taxon>Clostridium</taxon>
    </lineage>
</organism>
<proteinExistence type="predicted"/>
<accession>A0ABQ1EAE3</accession>
<protein>
    <recommendedName>
        <fullName evidence="4">Zinc ribbon domain-containing protein</fullName>
    </recommendedName>
</protein>
<evidence type="ECO:0008006" key="4">
    <source>
        <dbReference type="Google" id="ProtNLM"/>
    </source>
</evidence>
<keyword evidence="1" id="KW-0472">Membrane</keyword>
<evidence type="ECO:0000313" key="3">
    <source>
        <dbReference type="Proteomes" id="UP000663802"/>
    </source>
</evidence>
<keyword evidence="1" id="KW-1133">Transmembrane helix</keyword>
<evidence type="ECO:0000256" key="1">
    <source>
        <dbReference type="SAM" id="Phobius"/>
    </source>
</evidence>
<feature type="transmembrane region" description="Helical" evidence="1">
    <location>
        <begin position="58"/>
        <end position="75"/>
    </location>
</feature>
<feature type="transmembrane region" description="Helical" evidence="1">
    <location>
        <begin position="20"/>
        <end position="38"/>
    </location>
</feature>
<evidence type="ECO:0000313" key="2">
    <source>
        <dbReference type="EMBL" id="GFZ31721.1"/>
    </source>
</evidence>
<gene>
    <name evidence="2" type="ORF">CSC2_22470</name>
</gene>
<dbReference type="Proteomes" id="UP000663802">
    <property type="component" value="Unassembled WGS sequence"/>
</dbReference>
<dbReference type="EMBL" id="BMBA01000002">
    <property type="protein sequence ID" value="GFZ31721.1"/>
    <property type="molecule type" value="Genomic_DNA"/>
</dbReference>
<keyword evidence="1" id="KW-0812">Transmembrane</keyword>
<comment type="caution">
    <text evidence="2">The sequence shown here is derived from an EMBL/GenBank/DDBJ whole genome shotgun (WGS) entry which is preliminary data.</text>
</comment>
<dbReference type="RefSeq" id="WP_206870018.1">
    <property type="nucleotide sequence ID" value="NZ_BMBA01000002.1"/>
</dbReference>
<keyword evidence="3" id="KW-1185">Reference proteome</keyword>